<organism evidence="2 3">
    <name type="scientific">Halocaridina rubra</name>
    <name type="common">Hawaiian red shrimp</name>
    <dbReference type="NCBI Taxonomy" id="373956"/>
    <lineage>
        <taxon>Eukaryota</taxon>
        <taxon>Metazoa</taxon>
        <taxon>Ecdysozoa</taxon>
        <taxon>Arthropoda</taxon>
        <taxon>Crustacea</taxon>
        <taxon>Multicrustacea</taxon>
        <taxon>Malacostraca</taxon>
        <taxon>Eumalacostraca</taxon>
        <taxon>Eucarida</taxon>
        <taxon>Decapoda</taxon>
        <taxon>Pleocyemata</taxon>
        <taxon>Caridea</taxon>
        <taxon>Atyoidea</taxon>
        <taxon>Atyidae</taxon>
        <taxon>Halocaridina</taxon>
    </lineage>
</organism>
<dbReference type="EMBL" id="JAXCGZ010022066">
    <property type="protein sequence ID" value="KAK7037727.1"/>
    <property type="molecule type" value="Genomic_DNA"/>
</dbReference>
<reference evidence="2 3" key="1">
    <citation type="submission" date="2023-11" db="EMBL/GenBank/DDBJ databases">
        <title>Halocaridina rubra genome assembly.</title>
        <authorList>
            <person name="Smith C."/>
        </authorList>
    </citation>
    <scope>NUCLEOTIDE SEQUENCE [LARGE SCALE GENOMIC DNA]</scope>
    <source>
        <strain evidence="2">EP-1</strain>
        <tissue evidence="2">Whole</tissue>
    </source>
</reference>
<protein>
    <submittedName>
        <fullName evidence="2">Uncharacterized protein</fullName>
    </submittedName>
</protein>
<evidence type="ECO:0000313" key="2">
    <source>
        <dbReference type="EMBL" id="KAK7037727.1"/>
    </source>
</evidence>
<keyword evidence="3" id="KW-1185">Reference proteome</keyword>
<evidence type="ECO:0000313" key="3">
    <source>
        <dbReference type="Proteomes" id="UP001381693"/>
    </source>
</evidence>
<dbReference type="Proteomes" id="UP001381693">
    <property type="component" value="Unassembled WGS sequence"/>
</dbReference>
<evidence type="ECO:0000256" key="1">
    <source>
        <dbReference type="SAM" id="MobiDB-lite"/>
    </source>
</evidence>
<comment type="caution">
    <text evidence="2">The sequence shown here is derived from an EMBL/GenBank/DDBJ whole genome shotgun (WGS) entry which is preliminary data.</text>
</comment>
<feature type="region of interest" description="Disordered" evidence="1">
    <location>
        <begin position="60"/>
        <end position="79"/>
    </location>
</feature>
<sequence length="251" mass="28642">KRGQYGDADYKQISGQLQGYTAAYLKDKKTKWHRKCYGATCHSGYLERARVRYQKACQHGESQHLQKRRGRPSAAASVPDSAVSETPYYTHLATSPFNANLYFFCQGDRKEPVYELCTFSAGKQLQKAVDVSKKQTWKAGEVLNMTDLKSAYSSMFEYNGVHIKPSTQDIKENITSHINDVHFTKAKWCNESDRVFTTAVQDATMEDTMVKTTESYMRQLFKNATALQAANTARNKHPWEFKEELSNDDAE</sequence>
<gene>
    <name evidence="2" type="ORF">SK128_026935</name>
</gene>
<dbReference type="AlphaFoldDB" id="A0AAN8WCD7"/>
<name>A0AAN8WCD7_HALRR</name>
<proteinExistence type="predicted"/>
<feature type="non-terminal residue" evidence="2">
    <location>
        <position position="1"/>
    </location>
</feature>
<accession>A0AAN8WCD7</accession>